<dbReference type="InterPro" id="IPR006076">
    <property type="entry name" value="FAD-dep_OxRdtase"/>
</dbReference>
<protein>
    <submittedName>
        <fullName evidence="6">D-amino-acid dehydrogenase</fullName>
    </submittedName>
</protein>
<evidence type="ECO:0000256" key="2">
    <source>
        <dbReference type="ARBA" id="ARBA00009410"/>
    </source>
</evidence>
<comment type="cofactor">
    <cofactor evidence="1">
        <name>FAD</name>
        <dbReference type="ChEBI" id="CHEBI:57692"/>
    </cofactor>
</comment>
<dbReference type="OrthoDB" id="9805337at2"/>
<evidence type="ECO:0000256" key="4">
    <source>
        <dbReference type="ARBA" id="ARBA00023002"/>
    </source>
</evidence>
<dbReference type="GO" id="GO:0005737">
    <property type="term" value="C:cytoplasm"/>
    <property type="evidence" value="ECO:0007669"/>
    <property type="project" value="TreeGrafter"/>
</dbReference>
<dbReference type="GO" id="GO:0016491">
    <property type="term" value="F:oxidoreductase activity"/>
    <property type="evidence" value="ECO:0007669"/>
    <property type="project" value="UniProtKB-KW"/>
</dbReference>
<accession>A0A1H4GVK5</accession>
<dbReference type="PANTHER" id="PTHR13847">
    <property type="entry name" value="SARCOSINE DEHYDROGENASE-RELATED"/>
    <property type="match status" value="1"/>
</dbReference>
<reference evidence="6 7" key="1">
    <citation type="submission" date="2016-10" db="EMBL/GenBank/DDBJ databases">
        <authorList>
            <person name="de Groot N.N."/>
        </authorList>
    </citation>
    <scope>NUCLEOTIDE SEQUENCE [LARGE SCALE GENOMIC DNA]</scope>
    <source>
        <strain evidence="6 7">CCM7597</strain>
    </source>
</reference>
<keyword evidence="3" id="KW-0285">Flavoprotein</keyword>
<dbReference type="EMBL" id="FNQR01000019">
    <property type="protein sequence ID" value="SEB13575.1"/>
    <property type="molecule type" value="Genomic_DNA"/>
</dbReference>
<comment type="similarity">
    <text evidence="2">Belongs to the DadA oxidoreductase family.</text>
</comment>
<dbReference type="SUPFAM" id="SSF54373">
    <property type="entry name" value="FAD-linked reductases, C-terminal domain"/>
    <property type="match status" value="1"/>
</dbReference>
<dbReference type="PANTHER" id="PTHR13847:SF286">
    <property type="entry name" value="D-AMINO ACID DEHYDROGENASE"/>
    <property type="match status" value="1"/>
</dbReference>
<dbReference type="SUPFAM" id="SSF51905">
    <property type="entry name" value="FAD/NAD(P)-binding domain"/>
    <property type="match status" value="1"/>
</dbReference>
<proteinExistence type="inferred from homology"/>
<gene>
    <name evidence="6" type="ORF">SAMN05421743_11917</name>
</gene>
<dbReference type="RefSeq" id="WP_093046312.1">
    <property type="nucleotide sequence ID" value="NZ_FNQR01000019.1"/>
</dbReference>
<sequence length="372" mass="40430">MKKYIVIGAGILGASTAHHLAKQQAEVILIDREDHGQATAAAAGIVCPWLTHRKNNEWYRLVTGGAKYYPILIKELEKYGETETAYARVGAINIYNKQDMLDRKFELALERRRDTPELGEVTKLSRKETKSLFPPLKDEYGAVHISGGGRVNGGALRDALIRGAKMNGATYIKGDAEIQMEDNHVKCITVGPKKFEADEVIITGGGWTEEVLKPLELDFNMHTQKAQIVHLQMPETDTSNWPVVMPPFGQYFLTFGNGRIVVGATQEDNVGKDPRVTTGGVHKVIDKALRVAPGFASATYLGTKVGFRPFTPGSLPVIGRVPGIEGLFVANGLGASGLTSGPYLGAELADLVLGKPTELNMNDYDVSNALDK</sequence>
<evidence type="ECO:0000259" key="5">
    <source>
        <dbReference type="Pfam" id="PF01266"/>
    </source>
</evidence>
<dbReference type="InterPro" id="IPR036188">
    <property type="entry name" value="FAD/NAD-bd_sf"/>
</dbReference>
<evidence type="ECO:0000313" key="6">
    <source>
        <dbReference type="EMBL" id="SEB13575.1"/>
    </source>
</evidence>
<keyword evidence="7" id="KW-1185">Reference proteome</keyword>
<dbReference type="Pfam" id="PF01266">
    <property type="entry name" value="DAO"/>
    <property type="match status" value="1"/>
</dbReference>
<keyword evidence="4" id="KW-0560">Oxidoreductase</keyword>
<dbReference type="Gene3D" id="3.50.50.60">
    <property type="entry name" value="FAD/NAD(P)-binding domain"/>
    <property type="match status" value="1"/>
</dbReference>
<dbReference type="Gene3D" id="3.30.9.10">
    <property type="entry name" value="D-Amino Acid Oxidase, subunit A, domain 2"/>
    <property type="match status" value="1"/>
</dbReference>
<name>A0A1H4GVK5_9BACI</name>
<dbReference type="AlphaFoldDB" id="A0A1H4GVK5"/>
<feature type="domain" description="FAD dependent oxidoreductase" evidence="5">
    <location>
        <begin position="4"/>
        <end position="351"/>
    </location>
</feature>
<organism evidence="6 7">
    <name type="scientific">Thalassobacillus cyri</name>
    <dbReference type="NCBI Taxonomy" id="571932"/>
    <lineage>
        <taxon>Bacteria</taxon>
        <taxon>Bacillati</taxon>
        <taxon>Bacillota</taxon>
        <taxon>Bacilli</taxon>
        <taxon>Bacillales</taxon>
        <taxon>Bacillaceae</taxon>
        <taxon>Thalassobacillus</taxon>
    </lineage>
</organism>
<evidence type="ECO:0000256" key="3">
    <source>
        <dbReference type="ARBA" id="ARBA00022630"/>
    </source>
</evidence>
<dbReference type="Proteomes" id="UP000198584">
    <property type="component" value="Unassembled WGS sequence"/>
</dbReference>
<evidence type="ECO:0000256" key="1">
    <source>
        <dbReference type="ARBA" id="ARBA00001974"/>
    </source>
</evidence>
<evidence type="ECO:0000313" key="7">
    <source>
        <dbReference type="Proteomes" id="UP000198584"/>
    </source>
</evidence>
<dbReference type="STRING" id="571932.SAMN05421743_11917"/>